<evidence type="ECO:0000313" key="1">
    <source>
        <dbReference type="EMBL" id="KAH6924285.1"/>
    </source>
</evidence>
<name>A0ACB7RPI0_HYAAI</name>
<accession>A0ACB7RPI0</accession>
<protein>
    <submittedName>
        <fullName evidence="1">Uncharacterized protein</fullName>
    </submittedName>
</protein>
<gene>
    <name evidence="1" type="ORF">HPB50_014635</name>
</gene>
<comment type="caution">
    <text evidence="1">The sequence shown here is derived from an EMBL/GenBank/DDBJ whole genome shotgun (WGS) entry which is preliminary data.</text>
</comment>
<dbReference type="Proteomes" id="UP000821845">
    <property type="component" value="Chromosome 8"/>
</dbReference>
<dbReference type="EMBL" id="CM023488">
    <property type="protein sequence ID" value="KAH6924285.1"/>
    <property type="molecule type" value="Genomic_DNA"/>
</dbReference>
<evidence type="ECO:0000313" key="2">
    <source>
        <dbReference type="Proteomes" id="UP000821845"/>
    </source>
</evidence>
<sequence length="121" mass="13931">MSKRRRVLKVEETSMLLLQQLEHMETSSSDDDDCHIYASKFAELFARRLMYQKYKTTFGRLYAVNKASMREVAVLFDMAEATQFAATQRVLGFLSAIAPDIIHFALNNEALARDFQEDSPE</sequence>
<keyword evidence="2" id="KW-1185">Reference proteome</keyword>
<proteinExistence type="predicted"/>
<organism evidence="1 2">
    <name type="scientific">Hyalomma asiaticum</name>
    <name type="common">Tick</name>
    <dbReference type="NCBI Taxonomy" id="266040"/>
    <lineage>
        <taxon>Eukaryota</taxon>
        <taxon>Metazoa</taxon>
        <taxon>Ecdysozoa</taxon>
        <taxon>Arthropoda</taxon>
        <taxon>Chelicerata</taxon>
        <taxon>Arachnida</taxon>
        <taxon>Acari</taxon>
        <taxon>Parasitiformes</taxon>
        <taxon>Ixodida</taxon>
        <taxon>Ixodoidea</taxon>
        <taxon>Ixodidae</taxon>
        <taxon>Hyalomminae</taxon>
        <taxon>Hyalomma</taxon>
    </lineage>
</organism>
<reference evidence="1" key="1">
    <citation type="submission" date="2020-05" db="EMBL/GenBank/DDBJ databases">
        <title>Large-scale comparative analyses of tick genomes elucidate their genetic diversity and vector capacities.</title>
        <authorList>
            <person name="Jia N."/>
            <person name="Wang J."/>
            <person name="Shi W."/>
            <person name="Du L."/>
            <person name="Sun Y."/>
            <person name="Zhan W."/>
            <person name="Jiang J."/>
            <person name="Wang Q."/>
            <person name="Zhang B."/>
            <person name="Ji P."/>
            <person name="Sakyi L.B."/>
            <person name="Cui X."/>
            <person name="Yuan T."/>
            <person name="Jiang B."/>
            <person name="Yang W."/>
            <person name="Lam T.T.-Y."/>
            <person name="Chang Q."/>
            <person name="Ding S."/>
            <person name="Wang X."/>
            <person name="Zhu J."/>
            <person name="Ruan X."/>
            <person name="Zhao L."/>
            <person name="Wei J."/>
            <person name="Que T."/>
            <person name="Du C."/>
            <person name="Cheng J."/>
            <person name="Dai P."/>
            <person name="Han X."/>
            <person name="Huang E."/>
            <person name="Gao Y."/>
            <person name="Liu J."/>
            <person name="Shao H."/>
            <person name="Ye R."/>
            <person name="Li L."/>
            <person name="Wei W."/>
            <person name="Wang X."/>
            <person name="Wang C."/>
            <person name="Yang T."/>
            <person name="Huo Q."/>
            <person name="Li W."/>
            <person name="Guo W."/>
            <person name="Chen H."/>
            <person name="Zhou L."/>
            <person name="Ni X."/>
            <person name="Tian J."/>
            <person name="Zhou Y."/>
            <person name="Sheng Y."/>
            <person name="Liu T."/>
            <person name="Pan Y."/>
            <person name="Xia L."/>
            <person name="Li J."/>
            <person name="Zhao F."/>
            <person name="Cao W."/>
        </authorList>
    </citation>
    <scope>NUCLEOTIDE SEQUENCE</scope>
    <source>
        <strain evidence="1">Hyas-2018</strain>
    </source>
</reference>